<dbReference type="InterPro" id="IPR050316">
    <property type="entry name" value="Tyrosinase/Hemocyanin"/>
</dbReference>
<feature type="signal peptide" evidence="4">
    <location>
        <begin position="1"/>
        <end position="25"/>
    </location>
</feature>
<comment type="caution">
    <text evidence="6">The sequence shown here is derived from an EMBL/GenBank/DDBJ whole genome shotgun (WGS) entry which is preliminary data.</text>
</comment>
<dbReference type="Gene3D" id="1.10.1280.10">
    <property type="entry name" value="Di-copper center containing domain from catechol oxidase"/>
    <property type="match status" value="1"/>
</dbReference>
<dbReference type="STRING" id="6573.A0A210QME8"/>
<evidence type="ECO:0000256" key="4">
    <source>
        <dbReference type="SAM" id="SignalP"/>
    </source>
</evidence>
<dbReference type="EMBL" id="NEDP02002897">
    <property type="protein sequence ID" value="OWF49905.1"/>
    <property type="molecule type" value="Genomic_DNA"/>
</dbReference>
<evidence type="ECO:0000256" key="2">
    <source>
        <dbReference type="ARBA" id="ARBA00023008"/>
    </source>
</evidence>
<dbReference type="PRINTS" id="PR00092">
    <property type="entry name" value="TYROSINASE"/>
</dbReference>
<dbReference type="Pfam" id="PF00264">
    <property type="entry name" value="Tyrosinase"/>
    <property type="match status" value="2"/>
</dbReference>
<dbReference type="PROSITE" id="PS00498">
    <property type="entry name" value="TYROSINASE_2"/>
    <property type="match status" value="1"/>
</dbReference>
<organism evidence="6 7">
    <name type="scientific">Mizuhopecten yessoensis</name>
    <name type="common">Japanese scallop</name>
    <name type="synonym">Patinopecten yessoensis</name>
    <dbReference type="NCBI Taxonomy" id="6573"/>
    <lineage>
        <taxon>Eukaryota</taxon>
        <taxon>Metazoa</taxon>
        <taxon>Spiralia</taxon>
        <taxon>Lophotrochozoa</taxon>
        <taxon>Mollusca</taxon>
        <taxon>Bivalvia</taxon>
        <taxon>Autobranchia</taxon>
        <taxon>Pteriomorphia</taxon>
        <taxon>Pectinida</taxon>
        <taxon>Pectinoidea</taxon>
        <taxon>Pectinidae</taxon>
        <taxon>Mizuhopecten</taxon>
    </lineage>
</organism>
<dbReference type="InterPro" id="IPR008922">
    <property type="entry name" value="Di-copper_centre_dom_sf"/>
</dbReference>
<dbReference type="OrthoDB" id="6132182at2759"/>
<reference evidence="6 7" key="1">
    <citation type="journal article" date="2017" name="Nat. Ecol. Evol.">
        <title>Scallop genome provides insights into evolution of bilaterian karyotype and development.</title>
        <authorList>
            <person name="Wang S."/>
            <person name="Zhang J."/>
            <person name="Jiao W."/>
            <person name="Li J."/>
            <person name="Xun X."/>
            <person name="Sun Y."/>
            <person name="Guo X."/>
            <person name="Huan P."/>
            <person name="Dong B."/>
            <person name="Zhang L."/>
            <person name="Hu X."/>
            <person name="Sun X."/>
            <person name="Wang J."/>
            <person name="Zhao C."/>
            <person name="Wang Y."/>
            <person name="Wang D."/>
            <person name="Huang X."/>
            <person name="Wang R."/>
            <person name="Lv J."/>
            <person name="Li Y."/>
            <person name="Zhang Z."/>
            <person name="Liu B."/>
            <person name="Lu W."/>
            <person name="Hui Y."/>
            <person name="Liang J."/>
            <person name="Zhou Z."/>
            <person name="Hou R."/>
            <person name="Li X."/>
            <person name="Liu Y."/>
            <person name="Li H."/>
            <person name="Ning X."/>
            <person name="Lin Y."/>
            <person name="Zhao L."/>
            <person name="Xing Q."/>
            <person name="Dou J."/>
            <person name="Li Y."/>
            <person name="Mao J."/>
            <person name="Guo H."/>
            <person name="Dou H."/>
            <person name="Li T."/>
            <person name="Mu C."/>
            <person name="Jiang W."/>
            <person name="Fu Q."/>
            <person name="Fu X."/>
            <person name="Miao Y."/>
            <person name="Liu J."/>
            <person name="Yu Q."/>
            <person name="Li R."/>
            <person name="Liao H."/>
            <person name="Li X."/>
            <person name="Kong Y."/>
            <person name="Jiang Z."/>
            <person name="Chourrout D."/>
            <person name="Li R."/>
            <person name="Bao Z."/>
        </authorList>
    </citation>
    <scope>NUCLEOTIDE SEQUENCE [LARGE SCALE GENOMIC DNA]</scope>
    <source>
        <strain evidence="6 7">PY_sf001</strain>
    </source>
</reference>
<dbReference type="PANTHER" id="PTHR11474:SF126">
    <property type="entry name" value="TYROSINASE-LIKE PROTEIN TYR-1-RELATED"/>
    <property type="match status" value="1"/>
</dbReference>
<proteinExistence type="predicted"/>
<keyword evidence="2" id="KW-0186">Copper</keyword>
<evidence type="ECO:0000313" key="6">
    <source>
        <dbReference type="EMBL" id="OWF49905.1"/>
    </source>
</evidence>
<dbReference type="SUPFAM" id="SSF48056">
    <property type="entry name" value="Di-copper centre-containing domain"/>
    <property type="match status" value="1"/>
</dbReference>
<feature type="chain" id="PRO_5013007474" evidence="4">
    <location>
        <begin position="26"/>
        <end position="655"/>
    </location>
</feature>
<dbReference type="GO" id="GO:0016491">
    <property type="term" value="F:oxidoreductase activity"/>
    <property type="evidence" value="ECO:0007669"/>
    <property type="project" value="InterPro"/>
</dbReference>
<dbReference type="PANTHER" id="PTHR11474">
    <property type="entry name" value="TYROSINASE FAMILY MEMBER"/>
    <property type="match status" value="1"/>
</dbReference>
<feature type="domain" description="Tyrosinase copper-binding" evidence="5">
    <location>
        <begin position="292"/>
        <end position="303"/>
    </location>
</feature>
<evidence type="ECO:0000313" key="7">
    <source>
        <dbReference type="Proteomes" id="UP000242188"/>
    </source>
</evidence>
<feature type="compositionally biased region" description="Polar residues" evidence="3">
    <location>
        <begin position="398"/>
        <end position="408"/>
    </location>
</feature>
<dbReference type="InterPro" id="IPR002227">
    <property type="entry name" value="Tyrosinase_Cu-bd"/>
</dbReference>
<evidence type="ECO:0000259" key="5">
    <source>
        <dbReference type="PROSITE" id="PS00498"/>
    </source>
</evidence>
<dbReference type="GO" id="GO:0046872">
    <property type="term" value="F:metal ion binding"/>
    <property type="evidence" value="ECO:0007669"/>
    <property type="project" value="UniProtKB-KW"/>
</dbReference>
<protein>
    <submittedName>
        <fullName evidence="6">Tyrosinase-like protein</fullName>
    </submittedName>
</protein>
<dbReference type="AlphaFoldDB" id="A0A210QME8"/>
<keyword evidence="1" id="KW-0479">Metal-binding</keyword>
<evidence type="ECO:0000256" key="3">
    <source>
        <dbReference type="SAM" id="MobiDB-lite"/>
    </source>
</evidence>
<keyword evidence="4" id="KW-0732">Signal</keyword>
<evidence type="ECO:0000256" key="1">
    <source>
        <dbReference type="ARBA" id="ARBA00022723"/>
    </source>
</evidence>
<gene>
    <name evidence="6" type="ORF">KP79_PYT03995</name>
</gene>
<keyword evidence="7" id="KW-1185">Reference proteome</keyword>
<sequence length="655" mass="75629">MEKVEIGFLCEICVLFLVMVPFVTAIEELPYPETLHNCFVRQTNKSDSNVAGELISTYCINQYLWVSGRPSWQAPRDSVAYQVIQKLFTQGANELSRRKRATEPLRVRKEYRMLSRDERKRFHDAITKLKERIPDTRTSVYDTLADIHQGRVILQSVHGGANFLGWHRVYIYLLEQALRVVDDTVTLPYWDCTLDYEMEDPTESIIFSYRFAGNGDGKVLNGVFRNWGLVRNVGLKGNLMSKWAMDEILSRRRTHRITEPDAQNRHNIEFRHNGIHSWVGGHVGLMNMATRDPLFFLIHCFIDYVWWRFQQQQIKRDIDPSSDYPINYGSHQHRPSAKMTGFPDYRNRDGYSNHWTRDIYTYQLSPECPQCGHSSWLKCVRGVCVSKARNTRRERNSRQTTSFSQSGNVRKLDNAVHHNITHQNEDPPIVTMKKRAGDIYHGISPVQNTFEIDGKASVDQWVFMPVKVINVKSGDLIYNSYPINNGHPMWNDDIYTASNSEVVSSFLPQHSAATYENCKRSTSGALKIYVRIDGRNYDGHSVEHALTDERLPFSSSYAYVAIKSPLHKPVELMATAHDECGRMCRPMCRFKGNNDFIPCTGHMHIKHKDNGMYASTVADAMLTVWRFENGENIFPKSSDKLVYLSFLCDSKSLFQ</sequence>
<dbReference type="Proteomes" id="UP000242188">
    <property type="component" value="Unassembled WGS sequence"/>
</dbReference>
<accession>A0A210QME8</accession>
<feature type="region of interest" description="Disordered" evidence="3">
    <location>
        <begin position="390"/>
        <end position="410"/>
    </location>
</feature>
<name>A0A210QME8_MIZYE</name>